<sequence>MQTAKFLELPNQTPLPSIHQLMQEHSLYDRRLETLRSKMFLTSAEQMEEVRLKKLKLSLKDEMERLRRMGAGLPSD</sequence>
<dbReference type="InterPro" id="IPR007420">
    <property type="entry name" value="DUF465"/>
</dbReference>
<dbReference type="EMBL" id="RSDW01000001">
    <property type="protein sequence ID" value="RSL15802.1"/>
    <property type="molecule type" value="Genomic_DNA"/>
</dbReference>
<evidence type="ECO:0000313" key="1">
    <source>
        <dbReference type="EMBL" id="RSL15802.1"/>
    </source>
</evidence>
<dbReference type="Gene3D" id="6.10.280.50">
    <property type="match status" value="1"/>
</dbReference>
<reference evidence="1 2" key="1">
    <citation type="submission" date="2018-12" db="EMBL/GenBank/DDBJ databases">
        <title>Sequencing of bacterial isolates from soil warming experiment in Harvard Forest, Massachusetts, USA.</title>
        <authorList>
            <person name="Deangelis K."/>
        </authorList>
    </citation>
    <scope>NUCLEOTIDE SEQUENCE [LARGE SCALE GENOMIC DNA]</scope>
    <source>
        <strain evidence="1 2">EB153</strain>
    </source>
</reference>
<comment type="caution">
    <text evidence="1">The sequence shown here is derived from an EMBL/GenBank/DDBJ whole genome shotgun (WGS) entry which is preliminary data.</text>
</comment>
<keyword evidence="2" id="KW-1185">Reference proteome</keyword>
<organism evidence="1 2">
    <name type="scientific">Edaphobacter aggregans</name>
    <dbReference type="NCBI Taxonomy" id="570835"/>
    <lineage>
        <taxon>Bacteria</taxon>
        <taxon>Pseudomonadati</taxon>
        <taxon>Acidobacteriota</taxon>
        <taxon>Terriglobia</taxon>
        <taxon>Terriglobales</taxon>
        <taxon>Acidobacteriaceae</taxon>
        <taxon>Edaphobacter</taxon>
    </lineage>
</organism>
<dbReference type="Pfam" id="PF04325">
    <property type="entry name" value="DUF465"/>
    <property type="match status" value="1"/>
</dbReference>
<dbReference type="InterPro" id="IPR038444">
    <property type="entry name" value="DUF465_sf"/>
</dbReference>
<gene>
    <name evidence="1" type="ORF">EDE15_1307</name>
</gene>
<protein>
    <submittedName>
        <fullName evidence="1">Uncharacterized protein DUF465</fullName>
    </submittedName>
</protein>
<proteinExistence type="predicted"/>
<name>A0A3R9Q8G6_9BACT</name>
<evidence type="ECO:0000313" key="2">
    <source>
        <dbReference type="Proteomes" id="UP000269669"/>
    </source>
</evidence>
<dbReference type="RefSeq" id="WP_185827031.1">
    <property type="nucleotide sequence ID" value="NZ_RSDW01000001.1"/>
</dbReference>
<accession>A0A3R9Q8G6</accession>
<dbReference type="Proteomes" id="UP000269669">
    <property type="component" value="Unassembled WGS sequence"/>
</dbReference>
<dbReference type="AlphaFoldDB" id="A0A3R9Q8G6"/>